<dbReference type="GO" id="GO:0005524">
    <property type="term" value="F:ATP binding"/>
    <property type="evidence" value="ECO:0007669"/>
    <property type="project" value="InterPro"/>
</dbReference>
<dbReference type="Gene3D" id="1.10.560.10">
    <property type="entry name" value="GroEL-like equatorial domain"/>
    <property type="match status" value="1"/>
</dbReference>
<sequence>MLKYRTLTRGIKTVHNELKFGNDARLSILRGASKLHDAVAISLGPSGRNALIEQVYNMPKITKDGVSIAEDVGLSDKFESLGAELLKDITQKANSESGDGTTSSTVLAYVILNESIKKVSSGCDANAIRRGVMLATTAVVEHLESLKRPVTEGDELKQVAVISCNGDEKLGSLISDAIQEVGKDGIITVESGSKLVDELEVKKGLRFNEGFINANFGDVKNPSAKVELVNPLILLQKGELRNSQHILPALSHAQREGRPLLVIADDFGGDAMAIALLNKLRGQVNVVGVRPPGFGDARADYFGDLEAATGATLVDRDQGLVASTASKEVFGSASSVTISSTETVIVDGKGDPSRIAERVEIIRARLEDQSLAVGDRQQLNERLAKLTSGAAVVRVGGGSQLEVKEKKDRLDDALGSTYSALKGGIVPGGGIALYKASKVLDHLKADDISFDTKVGIEIVQKALSAPFERILSNGGLDLSSLKSKIADGDFSFGVNARTGEVVDMYEAGIVDPFNTVKSSLVNAAGVTSLLATTEVAIVRVLGNIEGFDGR</sequence>
<reference evidence="5" key="1">
    <citation type="journal article" date="2015" name="J. Biotechnol.">
        <title>The structure of the Cyberlindnera jadinii genome and its relation to Candida utilis analyzed by the occurrence of single nucleotide polymorphisms.</title>
        <authorList>
            <person name="Rupp O."/>
            <person name="Brinkrolf K."/>
            <person name="Buerth C."/>
            <person name="Kunigo M."/>
            <person name="Schneider J."/>
            <person name="Jaenicke S."/>
            <person name="Goesmann A."/>
            <person name="Puehler A."/>
            <person name="Jaeger K.-E."/>
            <person name="Ernst J.F."/>
        </authorList>
    </citation>
    <scope>NUCLEOTIDE SEQUENCE [LARGE SCALE GENOMIC DNA]</scope>
    <source>
        <strain evidence="5">ATCC 18201 / CBS 1600 / BCRC 20928 / JCM 3617 / NBRC 0987 / NRRL Y-1542</strain>
    </source>
</reference>
<keyword evidence="2" id="KW-0143">Chaperone</keyword>
<gene>
    <name evidence="4" type="ORF">BN1211_4742</name>
</gene>
<accession>A0A0H5CHJ4</accession>
<evidence type="ECO:0000313" key="4">
    <source>
        <dbReference type="EMBL" id="CEP24034.1"/>
    </source>
</evidence>
<dbReference type="GO" id="GO:0051082">
    <property type="term" value="F:unfolded protein binding"/>
    <property type="evidence" value="ECO:0007669"/>
    <property type="project" value="UniProtKB-ARBA"/>
</dbReference>
<dbReference type="EMBL" id="CDQK01000005">
    <property type="protein sequence ID" value="CEP24034.1"/>
    <property type="molecule type" value="Genomic_DNA"/>
</dbReference>
<dbReference type="InterPro" id="IPR002423">
    <property type="entry name" value="Cpn60/GroEL/TCP-1"/>
</dbReference>
<dbReference type="FunFam" id="3.50.7.10:FF:000001">
    <property type="entry name" value="60 kDa chaperonin"/>
    <property type="match status" value="1"/>
</dbReference>
<dbReference type="NCBIfam" id="NF009489">
    <property type="entry name" value="PRK12851.1"/>
    <property type="match status" value="1"/>
</dbReference>
<dbReference type="Pfam" id="PF00118">
    <property type="entry name" value="Cpn60_TCP1"/>
    <property type="match status" value="1"/>
</dbReference>
<dbReference type="NCBIfam" id="NF009487">
    <property type="entry name" value="PRK12849.1"/>
    <property type="match status" value="1"/>
</dbReference>
<dbReference type="InterPro" id="IPR027410">
    <property type="entry name" value="TCP-1-like_intermed_sf"/>
</dbReference>
<dbReference type="SUPFAM" id="SSF52029">
    <property type="entry name" value="GroEL apical domain-like"/>
    <property type="match status" value="1"/>
</dbReference>
<dbReference type="PANTHER" id="PTHR45633">
    <property type="entry name" value="60 KDA HEAT SHOCK PROTEIN, MITOCHONDRIAL"/>
    <property type="match status" value="1"/>
</dbReference>
<dbReference type="CDD" id="cd03344">
    <property type="entry name" value="GroEL"/>
    <property type="match status" value="1"/>
</dbReference>
<dbReference type="NCBIfam" id="NF000592">
    <property type="entry name" value="PRK00013.1"/>
    <property type="match status" value="1"/>
</dbReference>
<evidence type="ECO:0000256" key="3">
    <source>
        <dbReference type="RuleBase" id="RU000418"/>
    </source>
</evidence>
<evidence type="ECO:0000256" key="2">
    <source>
        <dbReference type="ARBA" id="ARBA00023186"/>
    </source>
</evidence>
<name>A0A0H5CHJ4_CYBJN</name>
<evidence type="ECO:0000256" key="1">
    <source>
        <dbReference type="ARBA" id="ARBA00006607"/>
    </source>
</evidence>
<protein>
    <submittedName>
        <fullName evidence="4">Uncharacterized protein</fullName>
    </submittedName>
</protein>
<dbReference type="Gene3D" id="3.50.7.10">
    <property type="entry name" value="GroEL"/>
    <property type="match status" value="1"/>
</dbReference>
<dbReference type="GO" id="GO:0005737">
    <property type="term" value="C:cytoplasm"/>
    <property type="evidence" value="ECO:0007669"/>
    <property type="project" value="UniProtKB-ARBA"/>
</dbReference>
<dbReference type="AlphaFoldDB" id="A0A0H5CHJ4"/>
<dbReference type="Gene3D" id="3.30.260.10">
    <property type="entry name" value="TCP-1-like chaperonin intermediate domain"/>
    <property type="match status" value="1"/>
</dbReference>
<comment type="similarity">
    <text evidence="1 3">Belongs to the chaperonin (HSP60) family.</text>
</comment>
<organism evidence="4 5">
    <name type="scientific">Cyberlindnera jadinii (strain ATCC 18201 / CBS 1600 / BCRC 20928 / JCM 3617 / NBRC 0987 / NRRL Y-1542)</name>
    <name type="common">Torula yeast</name>
    <name type="synonym">Candida utilis</name>
    <dbReference type="NCBI Taxonomy" id="983966"/>
    <lineage>
        <taxon>Eukaryota</taxon>
        <taxon>Fungi</taxon>
        <taxon>Dikarya</taxon>
        <taxon>Ascomycota</taxon>
        <taxon>Saccharomycotina</taxon>
        <taxon>Saccharomycetes</taxon>
        <taxon>Phaffomycetales</taxon>
        <taxon>Phaffomycetaceae</taxon>
        <taxon>Cyberlindnera</taxon>
    </lineage>
</organism>
<dbReference type="GO" id="GO:0042026">
    <property type="term" value="P:protein refolding"/>
    <property type="evidence" value="ECO:0007669"/>
    <property type="project" value="InterPro"/>
</dbReference>
<evidence type="ECO:0000313" key="5">
    <source>
        <dbReference type="Proteomes" id="UP000038830"/>
    </source>
</evidence>
<dbReference type="Proteomes" id="UP000038830">
    <property type="component" value="Unassembled WGS sequence"/>
</dbReference>
<dbReference type="GO" id="GO:0140662">
    <property type="term" value="F:ATP-dependent protein folding chaperone"/>
    <property type="evidence" value="ECO:0007669"/>
    <property type="project" value="InterPro"/>
</dbReference>
<dbReference type="SUPFAM" id="SSF48592">
    <property type="entry name" value="GroEL equatorial domain-like"/>
    <property type="match status" value="1"/>
</dbReference>
<dbReference type="InterPro" id="IPR027413">
    <property type="entry name" value="GROEL-like_equatorial_sf"/>
</dbReference>
<dbReference type="NCBIfam" id="NF009488">
    <property type="entry name" value="PRK12850.1"/>
    <property type="match status" value="1"/>
</dbReference>
<dbReference type="InterPro" id="IPR001844">
    <property type="entry name" value="Cpn60/GroEL"/>
</dbReference>
<dbReference type="SUPFAM" id="SSF54849">
    <property type="entry name" value="GroEL-intermediate domain like"/>
    <property type="match status" value="2"/>
</dbReference>
<dbReference type="PRINTS" id="PR00298">
    <property type="entry name" value="CHAPERONIN60"/>
</dbReference>
<dbReference type="InterPro" id="IPR027409">
    <property type="entry name" value="GroEL-like_apical_dom_sf"/>
</dbReference>
<proteinExistence type="inferred from homology"/>